<evidence type="ECO:0000313" key="1">
    <source>
        <dbReference type="EMBL" id="KAI1614361.1"/>
    </source>
</evidence>
<proteinExistence type="predicted"/>
<organism evidence="1 2">
    <name type="scientific">Exophiala viscosa</name>
    <dbReference type="NCBI Taxonomy" id="2486360"/>
    <lineage>
        <taxon>Eukaryota</taxon>
        <taxon>Fungi</taxon>
        <taxon>Dikarya</taxon>
        <taxon>Ascomycota</taxon>
        <taxon>Pezizomycotina</taxon>
        <taxon>Eurotiomycetes</taxon>
        <taxon>Chaetothyriomycetidae</taxon>
        <taxon>Chaetothyriales</taxon>
        <taxon>Herpotrichiellaceae</taxon>
        <taxon>Exophiala</taxon>
    </lineage>
</organism>
<dbReference type="EMBL" id="MU404353">
    <property type="protein sequence ID" value="KAI1614361.1"/>
    <property type="molecule type" value="Genomic_DNA"/>
</dbReference>
<gene>
    <name evidence="1" type="ORF">EDD36DRAFT_487001</name>
</gene>
<comment type="caution">
    <text evidence="1">The sequence shown here is derived from an EMBL/GenBank/DDBJ whole genome shotgun (WGS) entry which is preliminary data.</text>
</comment>
<evidence type="ECO:0000313" key="2">
    <source>
        <dbReference type="Proteomes" id="UP001203852"/>
    </source>
</evidence>
<accession>A0AAN6IEB4</accession>
<reference evidence="1" key="1">
    <citation type="journal article" date="2022" name="bioRxiv">
        <title>Deciphering the potential niche of two novel black yeast fungi from a biological soil crust based on their genomes, phenotypes, and melanin regulation.</title>
        <authorList>
            <consortium name="DOE Joint Genome Institute"/>
            <person name="Carr E.C."/>
            <person name="Barton Q."/>
            <person name="Grambo S."/>
            <person name="Sullivan M."/>
            <person name="Renfro C.M."/>
            <person name="Kuo A."/>
            <person name="Pangilinan J."/>
            <person name="Lipzen A."/>
            <person name="Keymanesh K."/>
            <person name="Savage E."/>
            <person name="Barry K."/>
            <person name="Grigoriev I.V."/>
            <person name="Riekhof W.R."/>
            <person name="Harris S.S."/>
        </authorList>
    </citation>
    <scope>NUCLEOTIDE SEQUENCE</scope>
    <source>
        <strain evidence="1">JF 03-4F</strain>
    </source>
</reference>
<dbReference type="AlphaFoldDB" id="A0AAN6IEB4"/>
<protein>
    <submittedName>
        <fullName evidence="1">Uncharacterized protein</fullName>
    </submittedName>
</protein>
<keyword evidence="2" id="KW-1185">Reference proteome</keyword>
<sequence>MVNSGSTIPRLFTKQCPPDRYMHIAYKATIPADLRYRFSQSLPGSKLRASRLVRCGNDDTVTRTHWVGAKLGSKNVLVEKYISESMFAVCADLCRCSHVAFRYCSASSTSSKYAHIPDIEAIFLPAGSTLVWLYKTVVFAARLITLPTITSSFTIEMSSLTLLAVLLGSGIYASALPQPDAPGSETEATAATTAAASLAQECTTISPAAGGNGNWTLYFSGIGLEREDGHGLYSNAGNKEPEYADPAEICTIATQKSECANIAAERGAKQFALSFDVEYGQSLGPWRCQVFDLDDASPELFETVYDDSVYVWAWTLE</sequence>
<dbReference type="Proteomes" id="UP001203852">
    <property type="component" value="Unassembled WGS sequence"/>
</dbReference>
<name>A0AAN6IEB4_9EURO</name>